<gene>
    <name evidence="1" type="ORF">H3Z74_07785</name>
</gene>
<protein>
    <submittedName>
        <fullName evidence="1">SEC-C domain-containing protein</fullName>
    </submittedName>
</protein>
<sequence length="78" mass="8507">MAPTCPAFEITSKRRKGFPSETNVKRGVRIVNGDKYLIEKLGRNDPCPCGSGHRFQALLPRYGAVSMEPGAMIIGASR</sequence>
<dbReference type="Gene3D" id="3.10.450.50">
    <property type="match status" value="1"/>
</dbReference>
<dbReference type="InterPro" id="IPR004027">
    <property type="entry name" value="SEC_C_motif"/>
</dbReference>
<dbReference type="Pfam" id="PF02810">
    <property type="entry name" value="SEC-C"/>
    <property type="match status" value="1"/>
</dbReference>
<organism evidence="1 2">
    <name type="scientific">Sphingomonas alpina</name>
    <dbReference type="NCBI Taxonomy" id="653931"/>
    <lineage>
        <taxon>Bacteria</taxon>
        <taxon>Pseudomonadati</taxon>
        <taxon>Pseudomonadota</taxon>
        <taxon>Alphaproteobacteria</taxon>
        <taxon>Sphingomonadales</taxon>
        <taxon>Sphingomonadaceae</taxon>
        <taxon>Sphingomonas</taxon>
    </lineage>
</organism>
<evidence type="ECO:0000313" key="1">
    <source>
        <dbReference type="EMBL" id="QNQ11922.1"/>
    </source>
</evidence>
<dbReference type="EMBL" id="CP061038">
    <property type="protein sequence ID" value="QNQ11922.1"/>
    <property type="molecule type" value="Genomic_DNA"/>
</dbReference>
<name>A0A7H0LQG9_9SPHN</name>
<dbReference type="AlphaFoldDB" id="A0A7H0LQG9"/>
<dbReference type="KEGG" id="spap:H3Z74_07785"/>
<keyword evidence="2" id="KW-1185">Reference proteome</keyword>
<evidence type="ECO:0000313" key="2">
    <source>
        <dbReference type="Proteomes" id="UP000516148"/>
    </source>
</evidence>
<dbReference type="Proteomes" id="UP000516148">
    <property type="component" value="Chromosome"/>
</dbReference>
<dbReference type="SUPFAM" id="SSF103642">
    <property type="entry name" value="Sec-C motif"/>
    <property type="match status" value="1"/>
</dbReference>
<reference evidence="1 2" key="1">
    <citation type="submission" date="2020-09" db="EMBL/GenBank/DDBJ databases">
        <title>Sphingomonas sp., a new species isolated from pork steak.</title>
        <authorList>
            <person name="Heidler von Heilborn D."/>
        </authorList>
    </citation>
    <scope>NUCLEOTIDE SEQUENCE [LARGE SCALE GENOMIC DNA]</scope>
    <source>
        <strain evidence="2">S8-3T</strain>
    </source>
</reference>
<proteinExistence type="predicted"/>
<accession>A0A7H0LQG9</accession>